<sequence length="134" mass="15228">MRSGQEVSRDREQDATAGCPGETQTDRNERSNGTGRTVEEQSDDRTKRSRARDNNKGRKQEKEEEGKEADQGKLKNRGSVVDWRWIRKGMAKVKRRRRVGAEGSRGSDGQEEDSHWTTAGHSVTTPQTTRQCRI</sequence>
<feature type="region of interest" description="Disordered" evidence="1">
    <location>
        <begin position="1"/>
        <end position="134"/>
    </location>
</feature>
<evidence type="ECO:0000313" key="2">
    <source>
        <dbReference type="EMBL" id="EFR03023.1"/>
    </source>
</evidence>
<evidence type="ECO:0000313" key="3">
    <source>
        <dbReference type="Proteomes" id="UP000002669"/>
    </source>
</evidence>
<dbReference type="RefSeq" id="XP_003171477.1">
    <property type="nucleotide sequence ID" value="XM_003171429.1"/>
</dbReference>
<name>E4V086_ARTGP</name>
<accession>E4V086</accession>
<dbReference type="VEuPathDB" id="FungiDB:MGYG_06023"/>
<dbReference type="EMBL" id="DS989826">
    <property type="protein sequence ID" value="EFR03023.1"/>
    <property type="molecule type" value="Genomic_DNA"/>
</dbReference>
<dbReference type="AlphaFoldDB" id="E4V086"/>
<dbReference type="InParanoid" id="E4V086"/>
<dbReference type="Proteomes" id="UP000002669">
    <property type="component" value="Unassembled WGS sequence"/>
</dbReference>
<proteinExistence type="predicted"/>
<reference evidence="3" key="1">
    <citation type="journal article" date="2012" name="MBio">
        <title>Comparative genome analysis of Trichophyton rubrum and related dermatophytes reveals candidate genes involved in infection.</title>
        <authorList>
            <person name="Martinez D.A."/>
            <person name="Oliver B.G."/>
            <person name="Graeser Y."/>
            <person name="Goldberg J.M."/>
            <person name="Li W."/>
            <person name="Martinez-Rossi N.M."/>
            <person name="Monod M."/>
            <person name="Shelest E."/>
            <person name="Barton R.C."/>
            <person name="Birch E."/>
            <person name="Brakhage A.A."/>
            <person name="Chen Z."/>
            <person name="Gurr S.J."/>
            <person name="Heiman D."/>
            <person name="Heitman J."/>
            <person name="Kosti I."/>
            <person name="Rossi A."/>
            <person name="Saif S."/>
            <person name="Samalova M."/>
            <person name="Saunders C.W."/>
            <person name="Shea T."/>
            <person name="Summerbell R.C."/>
            <person name="Xu J."/>
            <person name="Young S."/>
            <person name="Zeng Q."/>
            <person name="Birren B.W."/>
            <person name="Cuomo C.A."/>
            <person name="White T.C."/>
        </authorList>
    </citation>
    <scope>NUCLEOTIDE SEQUENCE [LARGE SCALE GENOMIC DNA]</scope>
    <source>
        <strain evidence="3">ATCC MYA-4604 / CBS 118893</strain>
    </source>
</reference>
<dbReference type="HOGENOM" id="CLU_1895667_0_0_1"/>
<feature type="compositionally biased region" description="Basic and acidic residues" evidence="1">
    <location>
        <begin position="37"/>
        <end position="73"/>
    </location>
</feature>
<organism evidence="3">
    <name type="scientific">Arthroderma gypseum (strain ATCC MYA-4604 / CBS 118893)</name>
    <name type="common">Microsporum gypseum</name>
    <dbReference type="NCBI Taxonomy" id="535722"/>
    <lineage>
        <taxon>Eukaryota</taxon>
        <taxon>Fungi</taxon>
        <taxon>Dikarya</taxon>
        <taxon>Ascomycota</taxon>
        <taxon>Pezizomycotina</taxon>
        <taxon>Eurotiomycetes</taxon>
        <taxon>Eurotiomycetidae</taxon>
        <taxon>Onygenales</taxon>
        <taxon>Arthrodermataceae</taxon>
        <taxon>Nannizzia</taxon>
    </lineage>
</organism>
<keyword evidence="3" id="KW-1185">Reference proteome</keyword>
<protein>
    <submittedName>
        <fullName evidence="2">Uncharacterized protein</fullName>
    </submittedName>
</protein>
<feature type="compositionally biased region" description="Polar residues" evidence="1">
    <location>
        <begin position="116"/>
        <end position="134"/>
    </location>
</feature>
<dbReference type="GeneID" id="10026729"/>
<gene>
    <name evidence="2" type="ORF">MGYG_06023</name>
</gene>
<evidence type="ECO:0000256" key="1">
    <source>
        <dbReference type="SAM" id="MobiDB-lite"/>
    </source>
</evidence>
<feature type="compositionally biased region" description="Basic residues" evidence="1">
    <location>
        <begin position="86"/>
        <end position="98"/>
    </location>
</feature>